<evidence type="ECO:0000313" key="1">
    <source>
        <dbReference type="EMBL" id="CAK7234230.1"/>
    </source>
</evidence>
<dbReference type="EMBL" id="CAWUHC010000125">
    <property type="protein sequence ID" value="CAK7234230.1"/>
    <property type="molecule type" value="Genomic_DNA"/>
</dbReference>
<accession>A0ABP0CTE1</accession>
<dbReference type="Proteomes" id="UP001642406">
    <property type="component" value="Unassembled WGS sequence"/>
</dbReference>
<protein>
    <recommendedName>
        <fullName evidence="3">F-box domain-containing protein</fullName>
    </recommendedName>
</protein>
<organism evidence="1 2">
    <name type="scientific">Sporothrix bragantina</name>
    <dbReference type="NCBI Taxonomy" id="671064"/>
    <lineage>
        <taxon>Eukaryota</taxon>
        <taxon>Fungi</taxon>
        <taxon>Dikarya</taxon>
        <taxon>Ascomycota</taxon>
        <taxon>Pezizomycotina</taxon>
        <taxon>Sordariomycetes</taxon>
        <taxon>Sordariomycetidae</taxon>
        <taxon>Ophiostomatales</taxon>
        <taxon>Ophiostomataceae</taxon>
        <taxon>Sporothrix</taxon>
    </lineage>
</organism>
<evidence type="ECO:0008006" key="3">
    <source>
        <dbReference type="Google" id="ProtNLM"/>
    </source>
</evidence>
<keyword evidence="2" id="KW-1185">Reference proteome</keyword>
<sequence>MDNPAAARFTQNPELIALLAKQIKEPYHLRTLRRVNSAFRDLVTPILFSHVYINSTRAHRINELLQRVPLEHVSTLTVDHCHNHLNVLNNKLQEEVLPRLPHLTSFRWLIGGLEKQTLHSLSGLCPKLTSLRVVADTDEWYQKQGDWFYSEEDLLVQMPPFTGLEDLAFHGLKNNRLQLRELAALLRNNSTTLRSLHLSTLDATYKDCPECPSGRRTGHVKFGLYLDDLGTFYCHPPGLDGPYPLVPRLALRKLTIGPSVALPSDWLAEKFLDRSVLEELRQTNCRLELSKKYPFWFDTRIFDETRCPNLRIFSVGVMDTDMVEFFASRKPEWTRQLAVVAALQRNETPLVEHLWNKTLPWRMIVVDLTEAPTHDDAGDEDGDAAKYAICVLAALSEVDQGCLQGIQLVLRKTQWQLLYLESVLEAFDAFLNFRQLSITFTWMPADGVYQQMDSRDLTLFLAKHIRSLRYIKISSCAWRV</sequence>
<gene>
    <name evidence="1" type="ORF">SBRCBS47491_008878</name>
</gene>
<proteinExistence type="predicted"/>
<reference evidence="1 2" key="1">
    <citation type="submission" date="2024-01" db="EMBL/GenBank/DDBJ databases">
        <authorList>
            <person name="Allen C."/>
            <person name="Tagirdzhanova G."/>
        </authorList>
    </citation>
    <scope>NUCLEOTIDE SEQUENCE [LARGE SCALE GENOMIC DNA]</scope>
</reference>
<comment type="caution">
    <text evidence="1">The sequence shown here is derived from an EMBL/GenBank/DDBJ whole genome shotgun (WGS) entry which is preliminary data.</text>
</comment>
<evidence type="ECO:0000313" key="2">
    <source>
        <dbReference type="Proteomes" id="UP001642406"/>
    </source>
</evidence>
<name>A0ABP0CTE1_9PEZI</name>